<dbReference type="Proteomes" id="UP000583800">
    <property type="component" value="Unassembled WGS sequence"/>
</dbReference>
<gene>
    <name evidence="2" type="ORF">FHU36_001768</name>
</gene>
<reference evidence="2 3" key="1">
    <citation type="submission" date="2020-08" db="EMBL/GenBank/DDBJ databases">
        <title>Sequencing the genomes of 1000 actinobacteria strains.</title>
        <authorList>
            <person name="Klenk H.-P."/>
        </authorList>
    </citation>
    <scope>NUCLEOTIDE SEQUENCE [LARGE SCALE GENOMIC DNA]</scope>
    <source>
        <strain evidence="2 3">DSM 45913</strain>
    </source>
</reference>
<evidence type="ECO:0000313" key="2">
    <source>
        <dbReference type="EMBL" id="MBB6345259.1"/>
    </source>
</evidence>
<dbReference type="EMBL" id="JACHJB010000001">
    <property type="protein sequence ID" value="MBB6345259.1"/>
    <property type="molecule type" value="Genomic_DNA"/>
</dbReference>
<sequence length="51" mass="5559">MRGQESSCSAPPATAVRTLSISPLNTADAVQPDEGERQQRGDYDEYCRTSL</sequence>
<evidence type="ECO:0000313" key="3">
    <source>
        <dbReference type="Proteomes" id="UP000583800"/>
    </source>
</evidence>
<feature type="region of interest" description="Disordered" evidence="1">
    <location>
        <begin position="1"/>
        <end position="51"/>
    </location>
</feature>
<protein>
    <submittedName>
        <fullName evidence="2">Uncharacterized protein</fullName>
    </submittedName>
</protein>
<keyword evidence="3" id="KW-1185">Reference proteome</keyword>
<name>A0A7X0EXD8_9ACTN</name>
<comment type="caution">
    <text evidence="2">The sequence shown here is derived from an EMBL/GenBank/DDBJ whole genome shotgun (WGS) entry which is preliminary data.</text>
</comment>
<feature type="compositionally biased region" description="Basic and acidic residues" evidence="1">
    <location>
        <begin position="34"/>
        <end position="51"/>
    </location>
</feature>
<evidence type="ECO:0000256" key="1">
    <source>
        <dbReference type="SAM" id="MobiDB-lite"/>
    </source>
</evidence>
<proteinExistence type="predicted"/>
<organism evidence="2 3">
    <name type="scientific">Nonomuraea muscovyensis</name>
    <dbReference type="NCBI Taxonomy" id="1124761"/>
    <lineage>
        <taxon>Bacteria</taxon>
        <taxon>Bacillati</taxon>
        <taxon>Actinomycetota</taxon>
        <taxon>Actinomycetes</taxon>
        <taxon>Streptosporangiales</taxon>
        <taxon>Streptosporangiaceae</taxon>
        <taxon>Nonomuraea</taxon>
    </lineage>
</organism>
<accession>A0A7X0EXD8</accession>
<dbReference type="AlphaFoldDB" id="A0A7X0EXD8"/>